<accession>A0ABR9QKM1</accession>
<dbReference type="CDD" id="cd02883">
    <property type="entry name" value="NUDIX_Hydrolase"/>
    <property type="match status" value="1"/>
</dbReference>
<evidence type="ECO:0000313" key="3">
    <source>
        <dbReference type="Proteomes" id="UP001516662"/>
    </source>
</evidence>
<dbReference type="RefSeq" id="WP_193537247.1">
    <property type="nucleotide sequence ID" value="NZ_JADCLJ010000020.1"/>
</dbReference>
<gene>
    <name evidence="2" type="ORF">IMZ08_13380</name>
</gene>
<reference evidence="2 3" key="1">
    <citation type="submission" date="2020-10" db="EMBL/GenBank/DDBJ databases">
        <title>Bacillus sp. HD4P25, an endophyte from a halophyte.</title>
        <authorList>
            <person name="Sun J.-Q."/>
        </authorList>
    </citation>
    <scope>NUCLEOTIDE SEQUENCE [LARGE SCALE GENOMIC DNA]</scope>
    <source>
        <strain evidence="2 3">YIM 93174</strain>
    </source>
</reference>
<feature type="domain" description="Nudix hydrolase" evidence="1">
    <location>
        <begin position="1"/>
        <end position="147"/>
    </location>
</feature>
<evidence type="ECO:0000259" key="1">
    <source>
        <dbReference type="PROSITE" id="PS51462"/>
    </source>
</evidence>
<keyword evidence="2" id="KW-0378">Hydrolase</keyword>
<dbReference type="PROSITE" id="PS51462">
    <property type="entry name" value="NUDIX"/>
    <property type="match status" value="1"/>
</dbReference>
<keyword evidence="3" id="KW-1185">Reference proteome</keyword>
<dbReference type="Proteomes" id="UP001516662">
    <property type="component" value="Unassembled WGS sequence"/>
</dbReference>
<comment type="caution">
    <text evidence="2">The sequence shown here is derived from an EMBL/GenBank/DDBJ whole genome shotgun (WGS) entry which is preliminary data.</text>
</comment>
<organism evidence="2 3">
    <name type="scientific">Litchfieldia luteola</name>
    <dbReference type="NCBI Taxonomy" id="682179"/>
    <lineage>
        <taxon>Bacteria</taxon>
        <taxon>Bacillati</taxon>
        <taxon>Bacillota</taxon>
        <taxon>Bacilli</taxon>
        <taxon>Bacillales</taxon>
        <taxon>Bacillaceae</taxon>
        <taxon>Litchfieldia</taxon>
    </lineage>
</organism>
<dbReference type="SUPFAM" id="SSF55811">
    <property type="entry name" value="Nudix"/>
    <property type="match status" value="1"/>
</dbReference>
<name>A0ABR9QKM1_9BACI</name>
<dbReference type="Gene3D" id="3.90.79.10">
    <property type="entry name" value="Nucleoside Triphosphate Pyrophosphohydrolase"/>
    <property type="match status" value="1"/>
</dbReference>
<dbReference type="GO" id="GO:0016787">
    <property type="term" value="F:hydrolase activity"/>
    <property type="evidence" value="ECO:0007669"/>
    <property type="project" value="UniProtKB-KW"/>
</dbReference>
<sequence>MIRKAVGAIIYQEDEILLVHKVKMSEAKSGPEKIVGEWDFPKGGVKPTDFNLEEALLRELYEETGSKEYQIKGKFDQKVCFEFSQDIKEKIGYDSQETTMFYVEFQGERALLQPIDDEISQVKFVKRDKVLDELSYGETKEYYRLVVIKRC</sequence>
<dbReference type="InterPro" id="IPR000086">
    <property type="entry name" value="NUDIX_hydrolase_dom"/>
</dbReference>
<dbReference type="InterPro" id="IPR015797">
    <property type="entry name" value="NUDIX_hydrolase-like_dom_sf"/>
</dbReference>
<protein>
    <submittedName>
        <fullName evidence="2">NUDIX hydrolase</fullName>
    </submittedName>
</protein>
<dbReference type="Pfam" id="PF00293">
    <property type="entry name" value="NUDIX"/>
    <property type="match status" value="1"/>
</dbReference>
<proteinExistence type="predicted"/>
<dbReference type="EMBL" id="JADCLJ010000020">
    <property type="protein sequence ID" value="MBE4909055.1"/>
    <property type="molecule type" value="Genomic_DNA"/>
</dbReference>
<evidence type="ECO:0000313" key="2">
    <source>
        <dbReference type="EMBL" id="MBE4909055.1"/>
    </source>
</evidence>